<dbReference type="EMBL" id="JAUTAN010000001">
    <property type="protein sequence ID" value="MDQ1106677.1"/>
    <property type="molecule type" value="Genomic_DNA"/>
</dbReference>
<feature type="transmembrane region" description="Helical" evidence="7">
    <location>
        <begin position="220"/>
        <end position="240"/>
    </location>
</feature>
<dbReference type="CDD" id="cd06261">
    <property type="entry name" value="TM_PBP2"/>
    <property type="match status" value="1"/>
</dbReference>
<comment type="caution">
    <text evidence="9">The sequence shown here is derived from an EMBL/GenBank/DDBJ whole genome shotgun (WGS) entry which is preliminary data.</text>
</comment>
<keyword evidence="2 7" id="KW-0813">Transport</keyword>
<evidence type="ECO:0000256" key="5">
    <source>
        <dbReference type="ARBA" id="ARBA00022989"/>
    </source>
</evidence>
<dbReference type="InterPro" id="IPR000515">
    <property type="entry name" value="MetI-like"/>
</dbReference>
<dbReference type="PANTHER" id="PTHR30151:SF25">
    <property type="entry name" value="TAURINE TRANSPORT SYSTEM PERMEASE PROTEIN TAUC"/>
    <property type="match status" value="1"/>
</dbReference>
<evidence type="ECO:0000256" key="4">
    <source>
        <dbReference type="ARBA" id="ARBA00022692"/>
    </source>
</evidence>
<feature type="transmembrane region" description="Helical" evidence="7">
    <location>
        <begin position="123"/>
        <end position="142"/>
    </location>
</feature>
<gene>
    <name evidence="9" type="ORF">QE405_003961</name>
</gene>
<dbReference type="PROSITE" id="PS50928">
    <property type="entry name" value="ABC_TM1"/>
    <property type="match status" value="1"/>
</dbReference>
<comment type="subcellular location">
    <subcellularLocation>
        <location evidence="1 7">Cell membrane</location>
        <topology evidence="1 7">Multi-pass membrane protein</topology>
    </subcellularLocation>
</comment>
<feature type="domain" description="ABC transmembrane type-1" evidence="8">
    <location>
        <begin position="61"/>
        <end position="241"/>
    </location>
</feature>
<evidence type="ECO:0000256" key="2">
    <source>
        <dbReference type="ARBA" id="ARBA00022448"/>
    </source>
</evidence>
<feature type="transmembrane region" description="Helical" evidence="7">
    <location>
        <begin position="98"/>
        <end position="117"/>
    </location>
</feature>
<evidence type="ECO:0000256" key="3">
    <source>
        <dbReference type="ARBA" id="ARBA00022475"/>
    </source>
</evidence>
<dbReference type="Gene3D" id="1.10.3720.10">
    <property type="entry name" value="MetI-like"/>
    <property type="match status" value="1"/>
</dbReference>
<dbReference type="GO" id="GO:0005886">
    <property type="term" value="C:plasma membrane"/>
    <property type="evidence" value="ECO:0007669"/>
    <property type="project" value="UniProtKB-SubCell"/>
</dbReference>
<feature type="transmembrane region" description="Helical" evidence="7">
    <location>
        <begin position="186"/>
        <end position="208"/>
    </location>
</feature>
<sequence length="262" mass="27923">MSGRLRAVALEAWLPVAVVSAWWFLSANSTSLYFPPLREILARFREVWLFDQAGEHLVPSLTNLAGGLAVGLVAAVSIGLLLGLLPRVYGALRPLVELARATPALALLPLLIAMLGIGSASKIALIAFGAFWPTLVTTIDGVRAVDPQVREMARTYRIGRGDLVRRVVLPSAAPQIIVGARTSVSIAVVVMVGSELFGATSGVGFFVLQAQRTYAITDMWAGLVLLGLLGYAINLATALVERRVLAWHRGLHGARPTEGRSA</sequence>
<dbReference type="GO" id="GO:0055085">
    <property type="term" value="P:transmembrane transport"/>
    <property type="evidence" value="ECO:0007669"/>
    <property type="project" value="InterPro"/>
</dbReference>
<feature type="transmembrane region" description="Helical" evidence="7">
    <location>
        <begin position="7"/>
        <end position="25"/>
    </location>
</feature>
<feature type="transmembrane region" description="Helical" evidence="7">
    <location>
        <begin position="64"/>
        <end position="86"/>
    </location>
</feature>
<dbReference type="RefSeq" id="WP_307204568.1">
    <property type="nucleotide sequence ID" value="NZ_JAUTAN010000001.1"/>
</dbReference>
<protein>
    <submittedName>
        <fullName evidence="9">Sulfonate transport system permease protein</fullName>
    </submittedName>
</protein>
<dbReference type="AlphaFoldDB" id="A0AAJ1UAN6"/>
<evidence type="ECO:0000256" key="7">
    <source>
        <dbReference type="RuleBase" id="RU363032"/>
    </source>
</evidence>
<dbReference type="InterPro" id="IPR035906">
    <property type="entry name" value="MetI-like_sf"/>
</dbReference>
<evidence type="ECO:0000313" key="10">
    <source>
        <dbReference type="Proteomes" id="UP001239215"/>
    </source>
</evidence>
<dbReference type="SUPFAM" id="SSF161098">
    <property type="entry name" value="MetI-like"/>
    <property type="match status" value="1"/>
</dbReference>
<dbReference type="GO" id="GO:0010438">
    <property type="term" value="P:cellular response to sulfur starvation"/>
    <property type="evidence" value="ECO:0007669"/>
    <property type="project" value="TreeGrafter"/>
</dbReference>
<keyword evidence="5 7" id="KW-1133">Transmembrane helix</keyword>
<keyword evidence="4 7" id="KW-0812">Transmembrane</keyword>
<organism evidence="9 10">
    <name type="scientific">Nocardioides zeae</name>
    <dbReference type="NCBI Taxonomy" id="1457234"/>
    <lineage>
        <taxon>Bacteria</taxon>
        <taxon>Bacillati</taxon>
        <taxon>Actinomycetota</taxon>
        <taxon>Actinomycetes</taxon>
        <taxon>Propionibacteriales</taxon>
        <taxon>Nocardioidaceae</taxon>
        <taxon>Nocardioides</taxon>
    </lineage>
</organism>
<dbReference type="PANTHER" id="PTHR30151">
    <property type="entry name" value="ALKANE SULFONATE ABC TRANSPORTER-RELATED, MEMBRANE SUBUNIT"/>
    <property type="match status" value="1"/>
</dbReference>
<evidence type="ECO:0000256" key="1">
    <source>
        <dbReference type="ARBA" id="ARBA00004651"/>
    </source>
</evidence>
<evidence type="ECO:0000256" key="6">
    <source>
        <dbReference type="ARBA" id="ARBA00023136"/>
    </source>
</evidence>
<accession>A0AAJ1UAN6</accession>
<evidence type="ECO:0000259" key="8">
    <source>
        <dbReference type="PROSITE" id="PS50928"/>
    </source>
</evidence>
<proteinExistence type="inferred from homology"/>
<comment type="similarity">
    <text evidence="7">Belongs to the binding-protein-dependent transport system permease family.</text>
</comment>
<dbReference type="Proteomes" id="UP001239215">
    <property type="component" value="Unassembled WGS sequence"/>
</dbReference>
<dbReference type="Pfam" id="PF00528">
    <property type="entry name" value="BPD_transp_1"/>
    <property type="match status" value="1"/>
</dbReference>
<keyword evidence="3" id="KW-1003">Cell membrane</keyword>
<keyword evidence="6 7" id="KW-0472">Membrane</keyword>
<reference evidence="9" key="1">
    <citation type="submission" date="2023-07" db="EMBL/GenBank/DDBJ databases">
        <title>Functional and genomic diversity of the sorghum phyllosphere microbiome.</title>
        <authorList>
            <person name="Shade A."/>
        </authorList>
    </citation>
    <scope>NUCLEOTIDE SEQUENCE</scope>
    <source>
        <strain evidence="9">SORGH_AS_1067</strain>
    </source>
</reference>
<name>A0AAJ1UAN6_9ACTN</name>
<evidence type="ECO:0000313" key="9">
    <source>
        <dbReference type="EMBL" id="MDQ1106677.1"/>
    </source>
</evidence>